<dbReference type="AlphaFoldDB" id="A0A381P3Y3"/>
<evidence type="ECO:0000313" key="1">
    <source>
        <dbReference type="EMBL" id="SUZ61642.1"/>
    </source>
</evidence>
<accession>A0A381P3Y3</accession>
<organism evidence="1">
    <name type="scientific">marine metagenome</name>
    <dbReference type="NCBI Taxonomy" id="408172"/>
    <lineage>
        <taxon>unclassified sequences</taxon>
        <taxon>metagenomes</taxon>
        <taxon>ecological metagenomes</taxon>
    </lineage>
</organism>
<sequence length="51" mass="5935">VLFRVVKPYDIILELENELKPQLIFMAAYSHSNQHRLLSGCNTDHLFHLVA</sequence>
<reference evidence="1" key="1">
    <citation type="submission" date="2018-05" db="EMBL/GenBank/DDBJ databases">
        <authorList>
            <person name="Lanie J.A."/>
            <person name="Ng W.-L."/>
            <person name="Kazmierczak K.M."/>
            <person name="Andrzejewski T.M."/>
            <person name="Davidsen T.M."/>
            <person name="Wayne K.J."/>
            <person name="Tettelin H."/>
            <person name="Glass J.I."/>
            <person name="Rusch D."/>
            <person name="Podicherti R."/>
            <person name="Tsui H.-C.T."/>
            <person name="Winkler M.E."/>
        </authorList>
    </citation>
    <scope>NUCLEOTIDE SEQUENCE</scope>
</reference>
<proteinExistence type="predicted"/>
<name>A0A381P3Y3_9ZZZZ</name>
<gene>
    <name evidence="1" type="ORF">METZ01_LOCUS14496</name>
</gene>
<protein>
    <submittedName>
        <fullName evidence="1">Uncharacterized protein</fullName>
    </submittedName>
</protein>
<feature type="non-terminal residue" evidence="1">
    <location>
        <position position="1"/>
    </location>
</feature>
<dbReference type="EMBL" id="UINC01000818">
    <property type="protein sequence ID" value="SUZ61642.1"/>
    <property type="molecule type" value="Genomic_DNA"/>
</dbReference>